<organism evidence="2">
    <name type="scientific">Rhipicephalus pulchellus</name>
    <name type="common">Yellow backed tick</name>
    <name type="synonym">Dermacentor pulchellus</name>
    <dbReference type="NCBI Taxonomy" id="72859"/>
    <lineage>
        <taxon>Eukaryota</taxon>
        <taxon>Metazoa</taxon>
        <taxon>Ecdysozoa</taxon>
        <taxon>Arthropoda</taxon>
        <taxon>Chelicerata</taxon>
        <taxon>Arachnida</taxon>
        <taxon>Acari</taxon>
        <taxon>Parasitiformes</taxon>
        <taxon>Ixodida</taxon>
        <taxon>Ixodoidea</taxon>
        <taxon>Ixodidae</taxon>
        <taxon>Rhipicephalinae</taxon>
        <taxon>Rhipicephalus</taxon>
        <taxon>Rhipicephalus</taxon>
    </lineage>
</organism>
<reference evidence="2" key="2">
    <citation type="journal article" date="2015" name="J. Proteomics">
        <title>Sexual differences in the sialomes of the zebra tick, Rhipicephalus pulchellus.</title>
        <authorList>
            <person name="Tan A.W."/>
            <person name="Francischetti I.M."/>
            <person name="Slovak M."/>
            <person name="Kini R.M."/>
            <person name="Ribeiro J.M."/>
        </authorList>
    </citation>
    <scope>NUCLEOTIDE SEQUENCE</scope>
    <source>
        <tissue evidence="2">Salivary gland</tissue>
    </source>
</reference>
<feature type="transmembrane region" description="Helical" evidence="1">
    <location>
        <begin position="57"/>
        <end position="74"/>
    </location>
</feature>
<name>L7LXS4_RHIPC</name>
<protein>
    <submittedName>
        <fullName evidence="2">Uncharacterized protein</fullName>
    </submittedName>
</protein>
<evidence type="ECO:0000313" key="2">
    <source>
        <dbReference type="EMBL" id="JAA56575.1"/>
    </source>
</evidence>
<sequence>MSLQMVQLFFLSFPHFTPIFETAFGDHIFLHCAGSLGSLAALLLLRPAFTSLLTSSTNSFFLVVFLLFISSLGFC</sequence>
<keyword evidence="1" id="KW-0472">Membrane</keyword>
<dbReference type="EMBL" id="GACK01008459">
    <property type="protein sequence ID" value="JAA56575.1"/>
    <property type="molecule type" value="mRNA"/>
</dbReference>
<keyword evidence="1" id="KW-1133">Transmembrane helix</keyword>
<feature type="transmembrane region" description="Helical" evidence="1">
    <location>
        <begin position="28"/>
        <end position="45"/>
    </location>
</feature>
<dbReference type="AlphaFoldDB" id="L7LXS4"/>
<accession>L7LXS4</accession>
<keyword evidence="1" id="KW-0812">Transmembrane</keyword>
<evidence type="ECO:0000256" key="1">
    <source>
        <dbReference type="SAM" id="Phobius"/>
    </source>
</evidence>
<proteinExistence type="evidence at transcript level"/>
<reference evidence="2" key="1">
    <citation type="submission" date="2012-11" db="EMBL/GenBank/DDBJ databases">
        <authorList>
            <person name="Lucero-Rivera Y.E."/>
            <person name="Tovar-Ramirez D."/>
        </authorList>
    </citation>
    <scope>NUCLEOTIDE SEQUENCE</scope>
    <source>
        <tissue evidence="2">Salivary gland</tissue>
    </source>
</reference>